<evidence type="ECO:0000256" key="1">
    <source>
        <dbReference type="SAM" id="Phobius"/>
    </source>
</evidence>
<dbReference type="EMBL" id="JARIHO010000053">
    <property type="protein sequence ID" value="KAJ7320873.1"/>
    <property type="molecule type" value="Genomic_DNA"/>
</dbReference>
<sequence>MQTLIPLQSNEEGSVGSHKPLAADIVVPEGGFEAWRTIIGAWLVLFATFGYVFTFGVYEDFYARECLADYSPSTYHG</sequence>
<protein>
    <submittedName>
        <fullName evidence="2">Uncharacterized protein</fullName>
    </submittedName>
</protein>
<dbReference type="AlphaFoldDB" id="A0AAD6ZFG7"/>
<reference evidence="2" key="1">
    <citation type="submission" date="2023-03" db="EMBL/GenBank/DDBJ databases">
        <title>Massive genome expansion in bonnet fungi (Mycena s.s.) driven by repeated elements and novel gene families across ecological guilds.</title>
        <authorList>
            <consortium name="Lawrence Berkeley National Laboratory"/>
            <person name="Harder C.B."/>
            <person name="Miyauchi S."/>
            <person name="Viragh M."/>
            <person name="Kuo A."/>
            <person name="Thoen E."/>
            <person name="Andreopoulos B."/>
            <person name="Lu D."/>
            <person name="Skrede I."/>
            <person name="Drula E."/>
            <person name="Henrissat B."/>
            <person name="Morin E."/>
            <person name="Kohler A."/>
            <person name="Barry K."/>
            <person name="LaButti K."/>
            <person name="Morin E."/>
            <person name="Salamov A."/>
            <person name="Lipzen A."/>
            <person name="Mereny Z."/>
            <person name="Hegedus B."/>
            <person name="Baldrian P."/>
            <person name="Stursova M."/>
            <person name="Weitz H."/>
            <person name="Taylor A."/>
            <person name="Grigoriev I.V."/>
            <person name="Nagy L.G."/>
            <person name="Martin F."/>
            <person name="Kauserud H."/>
        </authorList>
    </citation>
    <scope>NUCLEOTIDE SEQUENCE</scope>
    <source>
        <strain evidence="2">CBHHK002</strain>
    </source>
</reference>
<accession>A0AAD6ZFG7</accession>
<keyword evidence="1" id="KW-0812">Transmembrane</keyword>
<comment type="caution">
    <text evidence="2">The sequence shown here is derived from an EMBL/GenBank/DDBJ whole genome shotgun (WGS) entry which is preliminary data.</text>
</comment>
<evidence type="ECO:0000313" key="3">
    <source>
        <dbReference type="Proteomes" id="UP001218218"/>
    </source>
</evidence>
<keyword evidence="3" id="KW-1185">Reference proteome</keyword>
<dbReference type="Proteomes" id="UP001218218">
    <property type="component" value="Unassembled WGS sequence"/>
</dbReference>
<organism evidence="2 3">
    <name type="scientific">Mycena albidolilacea</name>
    <dbReference type="NCBI Taxonomy" id="1033008"/>
    <lineage>
        <taxon>Eukaryota</taxon>
        <taxon>Fungi</taxon>
        <taxon>Dikarya</taxon>
        <taxon>Basidiomycota</taxon>
        <taxon>Agaricomycotina</taxon>
        <taxon>Agaricomycetes</taxon>
        <taxon>Agaricomycetidae</taxon>
        <taxon>Agaricales</taxon>
        <taxon>Marasmiineae</taxon>
        <taxon>Mycenaceae</taxon>
        <taxon>Mycena</taxon>
    </lineage>
</organism>
<gene>
    <name evidence="2" type="ORF">DFH08DRAFT_388511</name>
</gene>
<keyword evidence="1" id="KW-1133">Transmembrane helix</keyword>
<feature type="transmembrane region" description="Helical" evidence="1">
    <location>
        <begin position="38"/>
        <end position="58"/>
    </location>
</feature>
<evidence type="ECO:0000313" key="2">
    <source>
        <dbReference type="EMBL" id="KAJ7320873.1"/>
    </source>
</evidence>
<keyword evidence="1" id="KW-0472">Membrane</keyword>
<proteinExistence type="predicted"/>
<name>A0AAD6ZFG7_9AGAR</name>